<evidence type="ECO:0000256" key="1">
    <source>
        <dbReference type="SAM" id="MobiDB-lite"/>
    </source>
</evidence>
<accession>A0A9W8Z5M9</accession>
<feature type="compositionally biased region" description="Low complexity" evidence="1">
    <location>
        <begin position="1"/>
        <end position="13"/>
    </location>
</feature>
<dbReference type="EMBL" id="JAPEVB010000001">
    <property type="protein sequence ID" value="KAJ4397077.1"/>
    <property type="molecule type" value="Genomic_DNA"/>
</dbReference>
<feature type="compositionally biased region" description="Basic and acidic residues" evidence="1">
    <location>
        <begin position="214"/>
        <end position="231"/>
    </location>
</feature>
<dbReference type="Proteomes" id="UP001140453">
    <property type="component" value="Unassembled WGS sequence"/>
</dbReference>
<dbReference type="OrthoDB" id="5384020at2759"/>
<feature type="compositionally biased region" description="Acidic residues" evidence="1">
    <location>
        <begin position="98"/>
        <end position="109"/>
    </location>
</feature>
<organism evidence="2 3">
    <name type="scientific">Gnomoniopsis smithogilvyi</name>
    <dbReference type="NCBI Taxonomy" id="1191159"/>
    <lineage>
        <taxon>Eukaryota</taxon>
        <taxon>Fungi</taxon>
        <taxon>Dikarya</taxon>
        <taxon>Ascomycota</taxon>
        <taxon>Pezizomycotina</taxon>
        <taxon>Sordariomycetes</taxon>
        <taxon>Sordariomycetidae</taxon>
        <taxon>Diaporthales</taxon>
        <taxon>Gnomoniaceae</taxon>
        <taxon>Gnomoniopsis</taxon>
    </lineage>
</organism>
<feature type="compositionally biased region" description="Low complexity" evidence="1">
    <location>
        <begin position="68"/>
        <end position="83"/>
    </location>
</feature>
<feature type="compositionally biased region" description="Polar residues" evidence="1">
    <location>
        <begin position="137"/>
        <end position="177"/>
    </location>
</feature>
<evidence type="ECO:0000313" key="2">
    <source>
        <dbReference type="EMBL" id="KAJ4397077.1"/>
    </source>
</evidence>
<reference evidence="2" key="1">
    <citation type="submission" date="2022-10" db="EMBL/GenBank/DDBJ databases">
        <title>Tapping the CABI collections for fungal endophytes: first genome assemblies for Collariella, Neodidymelliopsis, Ascochyta clinopodiicola, Didymella pomorum, Didymosphaeria variabile, Neocosmospora piperis and Neocucurbitaria cava.</title>
        <authorList>
            <person name="Hill R."/>
        </authorList>
    </citation>
    <scope>NUCLEOTIDE SEQUENCE</scope>
    <source>
        <strain evidence="2">IMI 355082</strain>
    </source>
</reference>
<protein>
    <submittedName>
        <fullName evidence="2">Uncharacterized protein</fullName>
    </submittedName>
</protein>
<gene>
    <name evidence="2" type="ORF">N0V93_001301</name>
</gene>
<dbReference type="AlphaFoldDB" id="A0A9W8Z5M9"/>
<evidence type="ECO:0000313" key="3">
    <source>
        <dbReference type="Proteomes" id="UP001140453"/>
    </source>
</evidence>
<name>A0A9W8Z5M9_9PEZI</name>
<feature type="compositionally biased region" description="Pro residues" evidence="1">
    <location>
        <begin position="202"/>
        <end position="212"/>
    </location>
</feature>
<proteinExistence type="predicted"/>
<feature type="compositionally biased region" description="Polar residues" evidence="1">
    <location>
        <begin position="28"/>
        <end position="46"/>
    </location>
</feature>
<comment type="caution">
    <text evidence="2">The sequence shown here is derived from an EMBL/GenBank/DDBJ whole genome shotgun (WGS) entry which is preliminary data.</text>
</comment>
<sequence length="237" mass="25373">MSSDNSSNNNNKKPPSPQPADMQRNRRGSVTSNAFSQLFQRSSSIAGTPVMPGTVTTAAINEQRRRLSLSTTTLGITGTSPTSATGLARRASTSTNSDFDENAIEEEDSPTSSRTAPVTPFHRRMSFGAAAAMRRPTGNSPGTANDQGFNWSEQLRSRAESTVASGRPSFSFSSGLTGSPPRPGAVLPPGTHDRARSVSEMPAPPAQAPKPRSPPRDTRPKPDHFQERILKGDFYMD</sequence>
<feature type="region of interest" description="Disordered" evidence="1">
    <location>
        <begin position="1"/>
        <end position="237"/>
    </location>
</feature>
<keyword evidence="3" id="KW-1185">Reference proteome</keyword>